<dbReference type="EMBL" id="JAIFZM010000004">
    <property type="protein sequence ID" value="MCG3418812.1"/>
    <property type="molecule type" value="Genomic_DNA"/>
</dbReference>
<gene>
    <name evidence="4" type="ORF">K3T81_06600</name>
</gene>
<evidence type="ECO:0000256" key="1">
    <source>
        <dbReference type="SAM" id="MobiDB-lite"/>
    </source>
</evidence>
<dbReference type="Gene3D" id="2.170.130.30">
    <property type="match status" value="1"/>
</dbReference>
<dbReference type="AlphaFoldDB" id="A0AAW5B5W5"/>
<dbReference type="Pfam" id="PF14478">
    <property type="entry name" value="DUF4430"/>
    <property type="match status" value="1"/>
</dbReference>
<feature type="chain" id="PRO_5043330360" evidence="2">
    <location>
        <begin position="25"/>
        <end position="144"/>
    </location>
</feature>
<evidence type="ECO:0000259" key="3">
    <source>
        <dbReference type="Pfam" id="PF14478"/>
    </source>
</evidence>
<sequence>MHKILWKTGAFLLFFVLLTGCSSGTNQETAPESNSDQAESNQSSEQNEDTVRITLTKDQGEEYIHEKEIPVEEGDLLLDVLEENFYVETDDTGKFITSIERVSSDNDEERAWIYTVNGESPNVGAAEYELQAGDEVVFDFQKWK</sequence>
<evidence type="ECO:0000313" key="5">
    <source>
        <dbReference type="Proteomes" id="UP001199631"/>
    </source>
</evidence>
<feature type="region of interest" description="Disordered" evidence="1">
    <location>
        <begin position="25"/>
        <end position="51"/>
    </location>
</feature>
<feature type="domain" description="Transcobalamin-like C-terminal" evidence="3">
    <location>
        <begin position="74"/>
        <end position="142"/>
    </location>
</feature>
<feature type="signal peptide" evidence="2">
    <location>
        <begin position="1"/>
        <end position="24"/>
    </location>
</feature>
<proteinExistence type="predicted"/>
<dbReference type="RefSeq" id="WP_238018961.1">
    <property type="nucleotide sequence ID" value="NZ_JAIFZM010000004.1"/>
</dbReference>
<name>A0AAW5B5W5_9BACI</name>
<dbReference type="Proteomes" id="UP001199631">
    <property type="component" value="Unassembled WGS sequence"/>
</dbReference>
<evidence type="ECO:0000256" key="2">
    <source>
        <dbReference type="SAM" id="SignalP"/>
    </source>
</evidence>
<evidence type="ECO:0000313" key="4">
    <source>
        <dbReference type="EMBL" id="MCG3418812.1"/>
    </source>
</evidence>
<dbReference type="InterPro" id="IPR027954">
    <property type="entry name" value="Transcobalamin-like_C"/>
</dbReference>
<comment type="caution">
    <text evidence="4">The sequence shown here is derived from an EMBL/GenBank/DDBJ whole genome shotgun (WGS) entry which is preliminary data.</text>
</comment>
<reference evidence="4 5" key="1">
    <citation type="journal article" date="2022" name="Evol. Bioinform. Online">
        <title>Draft Genome Sequence of Oceanobacillus jordanicus Strain GSFE11, a Halotolerant Plant Growth-Promoting Bacterial Endophyte Isolated From the Jordan Valley.</title>
        <authorList>
            <person name="Alhindi T."/>
            <person name="Albdaiwi R."/>
        </authorList>
    </citation>
    <scope>NUCLEOTIDE SEQUENCE [LARGE SCALE GENOMIC DNA]</scope>
    <source>
        <strain evidence="4 5">GSFE11</strain>
    </source>
</reference>
<organism evidence="4 5">
    <name type="scientific">Oceanobacillus jordanicus</name>
    <dbReference type="NCBI Taxonomy" id="2867266"/>
    <lineage>
        <taxon>Bacteria</taxon>
        <taxon>Bacillati</taxon>
        <taxon>Bacillota</taxon>
        <taxon>Bacilli</taxon>
        <taxon>Bacillales</taxon>
        <taxon>Bacillaceae</taxon>
        <taxon>Oceanobacillus</taxon>
    </lineage>
</organism>
<keyword evidence="5" id="KW-1185">Reference proteome</keyword>
<feature type="compositionally biased region" description="Polar residues" evidence="1">
    <location>
        <begin position="25"/>
        <end position="45"/>
    </location>
</feature>
<dbReference type="PROSITE" id="PS51257">
    <property type="entry name" value="PROKAR_LIPOPROTEIN"/>
    <property type="match status" value="1"/>
</dbReference>
<keyword evidence="2" id="KW-0732">Signal</keyword>
<protein>
    <submittedName>
        <fullName evidence="4">DUF4430 domain-containing protein</fullName>
    </submittedName>
</protein>
<accession>A0AAW5B5W5</accession>